<dbReference type="AlphaFoldDB" id="A0A4R6BN85"/>
<sequence length="292" mass="33820">MLINKRSYPALSRLEALRHRTELSDNEMLQLKQLTDQKLLEDHFESLMPPSLHQTVDMIWHYTYADYHHDIQLNVILIEADTVHLLKLNDYRGLHTINQQGMLTEFFTRKVKDDLAQLMSIKLGIDYLLDRRLNIDMRCVCLGSDFELDIHSSRQQILTIHDLADYFKGMTAPTEDLAAYLTSAPEPVTPARLHIQNGLRCPHCNQLSEFTQHHHLILCQKCRQISTLDQAFIDAAREYLSLYPDSRLTKGIMYKWCNKKIPATKVASLLKKHFSAAGKTKGTYYLLENVPL</sequence>
<accession>A0A4R6BN85</accession>
<gene>
    <name evidence="1" type="ORF">ERX37_04305</name>
</gene>
<reference evidence="1 2" key="1">
    <citation type="submission" date="2019-01" db="EMBL/GenBank/DDBJ databases">
        <title>Draft genome sequences of the type strains of six Macrococcus species.</title>
        <authorList>
            <person name="Mazhar S."/>
            <person name="Altermann E."/>
            <person name="Hill C."/>
            <person name="Mcauliffe O."/>
        </authorList>
    </citation>
    <scope>NUCLEOTIDE SEQUENCE [LARGE SCALE GENOMIC DNA]</scope>
    <source>
        <strain evidence="1 2">CCM4809</strain>
    </source>
</reference>
<evidence type="ECO:0000313" key="1">
    <source>
        <dbReference type="EMBL" id="TDM03313.1"/>
    </source>
</evidence>
<name>A0A4R6BN85_9STAP</name>
<dbReference type="Proteomes" id="UP000295328">
    <property type="component" value="Unassembled WGS sequence"/>
</dbReference>
<evidence type="ECO:0000313" key="2">
    <source>
        <dbReference type="Proteomes" id="UP000295328"/>
    </source>
</evidence>
<proteinExistence type="predicted"/>
<organism evidence="1 2">
    <name type="scientific">Macrococcus hajekii</name>
    <dbReference type="NCBI Taxonomy" id="198482"/>
    <lineage>
        <taxon>Bacteria</taxon>
        <taxon>Bacillati</taxon>
        <taxon>Bacillota</taxon>
        <taxon>Bacilli</taxon>
        <taxon>Bacillales</taxon>
        <taxon>Staphylococcaceae</taxon>
        <taxon>Macrococcus</taxon>
    </lineage>
</organism>
<dbReference type="EMBL" id="SCWE01000001">
    <property type="protein sequence ID" value="TDM03313.1"/>
    <property type="molecule type" value="Genomic_DNA"/>
</dbReference>
<dbReference type="RefSeq" id="WP_133429407.1">
    <property type="nucleotide sequence ID" value="NZ_BMCC01000001.1"/>
</dbReference>
<evidence type="ECO:0008006" key="3">
    <source>
        <dbReference type="Google" id="ProtNLM"/>
    </source>
</evidence>
<protein>
    <recommendedName>
        <fullName evidence="3">NERD domain-containing protein</fullName>
    </recommendedName>
</protein>
<keyword evidence="2" id="KW-1185">Reference proteome</keyword>
<dbReference type="OrthoDB" id="2164794at2"/>
<comment type="caution">
    <text evidence="1">The sequence shown here is derived from an EMBL/GenBank/DDBJ whole genome shotgun (WGS) entry which is preliminary data.</text>
</comment>